<sequence length="237" mass="26100">MNAHTHAHTESIDGLASPAATCSYLYALLGECFAYPDADLVENLRSGALLAQIQKLCDALDPALLQGLDAAVFNDPAASLDALKVEYTRLFDAGAQGTGCSLNGGLQRGPQMKVMEEAVRFYAHFGLTLTEEQKELPDHLTTQLNFLHFLAYGEHLLQTQGESTDAYRLARRDFIARHPGRWLPIMEDKLRTMEPMPLFLSFTELLRRLLALDLAQLQAQHGEASLKPSGDMPFGGL</sequence>
<dbReference type="STRING" id="1348657.M622_05065"/>
<dbReference type="EMBL" id="ATJV01000070">
    <property type="protein sequence ID" value="EPZ14828.1"/>
    <property type="molecule type" value="Genomic_DNA"/>
</dbReference>
<gene>
    <name evidence="2" type="ORF">M622_05065</name>
</gene>
<reference evidence="2 3" key="1">
    <citation type="submission" date="2013-06" db="EMBL/GenBank/DDBJ databases">
        <title>Draft genome sequence of Thauera terpenica.</title>
        <authorList>
            <person name="Liu B."/>
            <person name="Frostegard A.H."/>
            <person name="Shapleigh J.P."/>
        </authorList>
    </citation>
    <scope>NUCLEOTIDE SEQUENCE [LARGE SCALE GENOMIC DNA]</scope>
    <source>
        <strain evidence="2 3">58Eu</strain>
    </source>
</reference>
<comment type="caution">
    <text evidence="2">The sequence shown here is derived from an EMBL/GenBank/DDBJ whole genome shotgun (WGS) entry which is preliminary data.</text>
</comment>
<dbReference type="InterPro" id="IPR020945">
    <property type="entry name" value="DMSO/NO3_reduct_chaperone"/>
</dbReference>
<dbReference type="InterPro" id="IPR036411">
    <property type="entry name" value="TorD-like_sf"/>
</dbReference>
<dbReference type="PANTHER" id="PTHR34227:SF1">
    <property type="entry name" value="DIMETHYL SULFOXIDE REDUCTASE CHAPERONE-RELATED"/>
    <property type="match status" value="1"/>
</dbReference>
<dbReference type="PANTHER" id="PTHR34227">
    <property type="entry name" value="CHAPERONE PROTEIN YCDY"/>
    <property type="match status" value="1"/>
</dbReference>
<dbReference type="SUPFAM" id="SSF89155">
    <property type="entry name" value="TorD-like"/>
    <property type="match status" value="1"/>
</dbReference>
<proteinExistence type="predicted"/>
<evidence type="ECO:0000256" key="1">
    <source>
        <dbReference type="ARBA" id="ARBA00023186"/>
    </source>
</evidence>
<dbReference type="OrthoDB" id="6358994at2"/>
<dbReference type="Pfam" id="PF02613">
    <property type="entry name" value="Nitrate_red_del"/>
    <property type="match status" value="1"/>
</dbReference>
<dbReference type="RefSeq" id="WP_021250170.1">
    <property type="nucleotide sequence ID" value="NZ_ATJV01000070.1"/>
</dbReference>
<dbReference type="PATRIC" id="fig|1348657.5.peg.2768"/>
<protein>
    <submittedName>
        <fullName evidence="2">Uncharacterized protein</fullName>
    </submittedName>
</protein>
<dbReference type="InterPro" id="IPR050289">
    <property type="entry name" value="TorD/DmsD_chaperones"/>
</dbReference>
<keyword evidence="3" id="KW-1185">Reference proteome</keyword>
<dbReference type="Gene3D" id="1.10.3480.10">
    <property type="entry name" value="TorD-like"/>
    <property type="match status" value="1"/>
</dbReference>
<evidence type="ECO:0000313" key="2">
    <source>
        <dbReference type="EMBL" id="EPZ14828.1"/>
    </source>
</evidence>
<dbReference type="eggNOG" id="COG3381">
    <property type="taxonomic scope" value="Bacteria"/>
</dbReference>
<name>T0AW59_9RHOO</name>
<dbReference type="Proteomes" id="UP000015455">
    <property type="component" value="Unassembled WGS sequence"/>
</dbReference>
<dbReference type="AlphaFoldDB" id="T0AW59"/>
<organism evidence="2 3">
    <name type="scientific">Thauera terpenica 58Eu</name>
    <dbReference type="NCBI Taxonomy" id="1348657"/>
    <lineage>
        <taxon>Bacteria</taxon>
        <taxon>Pseudomonadati</taxon>
        <taxon>Pseudomonadota</taxon>
        <taxon>Betaproteobacteria</taxon>
        <taxon>Rhodocyclales</taxon>
        <taxon>Zoogloeaceae</taxon>
        <taxon>Thauera</taxon>
    </lineage>
</organism>
<accession>T0AW59</accession>
<keyword evidence="1" id="KW-0143">Chaperone</keyword>
<evidence type="ECO:0000313" key="3">
    <source>
        <dbReference type="Proteomes" id="UP000015455"/>
    </source>
</evidence>